<gene>
    <name evidence="1" type="ORF">NDN08_002878</name>
</gene>
<accession>A0AAV8UV20</accession>
<dbReference type="PANTHER" id="PTHR37935">
    <property type="entry name" value="CHROMOSOME UNDETERMINED SCAFFOLD_14, WHOLE GENOME SHOTGUN SEQUENCE"/>
    <property type="match status" value="1"/>
</dbReference>
<name>A0AAV8UV20_9RHOD</name>
<dbReference type="EMBL" id="JAMWBK010000003">
    <property type="protein sequence ID" value="KAJ8906385.1"/>
    <property type="molecule type" value="Genomic_DNA"/>
</dbReference>
<organism evidence="1 2">
    <name type="scientific">Rhodosorus marinus</name>
    <dbReference type="NCBI Taxonomy" id="101924"/>
    <lineage>
        <taxon>Eukaryota</taxon>
        <taxon>Rhodophyta</taxon>
        <taxon>Stylonematophyceae</taxon>
        <taxon>Stylonematales</taxon>
        <taxon>Stylonemataceae</taxon>
        <taxon>Rhodosorus</taxon>
    </lineage>
</organism>
<dbReference type="Proteomes" id="UP001157974">
    <property type="component" value="Unassembled WGS sequence"/>
</dbReference>
<dbReference type="AlphaFoldDB" id="A0AAV8UV20"/>
<proteinExistence type="predicted"/>
<protein>
    <submittedName>
        <fullName evidence="1">Uncharacterized protein</fullName>
    </submittedName>
</protein>
<dbReference type="PANTHER" id="PTHR37935:SF1">
    <property type="entry name" value="CHROMOSOME UNDETERMINED SCAFFOLD_14, WHOLE GENOME SHOTGUN SEQUENCE"/>
    <property type="match status" value="1"/>
</dbReference>
<comment type="caution">
    <text evidence="1">The sequence shown here is derived from an EMBL/GenBank/DDBJ whole genome shotgun (WGS) entry which is preliminary data.</text>
</comment>
<sequence length="327" mass="36059">MSLSYLAKSTLLQLARPAVRKEIGVSMRAMFHANQGRPNLASAAVYDTGRADIDVLRGLSSSTRMVSNPAEHAARYRDQILVTYHDLEEALKMKGYSITRLTVFLVMGLVGIPALYWNRIKHWSQQEGAEVASKTLGDERLIMKAEDMAKSVANALLDDAETSITAKKFISEVAVKDEATAFALEVGKAISQDPELLQESRKFFDHVFRTDPVYEAASKSGMEVVSNPEFQGEGLETIRKALYSDEFKGAGYEFVSECFSKAFAESETKSEAVKISNKVLEDPALRESAGEAMWAAAKIGFLGLRSARNPTPNRRVYEAQQVTPLSS</sequence>
<evidence type="ECO:0000313" key="1">
    <source>
        <dbReference type="EMBL" id="KAJ8906385.1"/>
    </source>
</evidence>
<evidence type="ECO:0000313" key="2">
    <source>
        <dbReference type="Proteomes" id="UP001157974"/>
    </source>
</evidence>
<reference evidence="1 2" key="1">
    <citation type="journal article" date="2023" name="Nat. Commun.">
        <title>Origin of minicircular mitochondrial genomes in red algae.</title>
        <authorList>
            <person name="Lee Y."/>
            <person name="Cho C.H."/>
            <person name="Lee Y.M."/>
            <person name="Park S.I."/>
            <person name="Yang J.H."/>
            <person name="West J.A."/>
            <person name="Bhattacharya D."/>
            <person name="Yoon H.S."/>
        </authorList>
    </citation>
    <scope>NUCLEOTIDE SEQUENCE [LARGE SCALE GENOMIC DNA]</scope>
    <source>
        <strain evidence="1 2">CCMP1338</strain>
        <tissue evidence="1">Whole cell</tissue>
    </source>
</reference>
<keyword evidence="2" id="KW-1185">Reference proteome</keyword>